<organism evidence="1 2">
    <name type="scientific">Acidithiobacillus caldus (strain ATCC 51756 / DSM 8584 / KU)</name>
    <dbReference type="NCBI Taxonomy" id="637389"/>
    <lineage>
        <taxon>Bacteria</taxon>
        <taxon>Pseudomonadati</taxon>
        <taxon>Pseudomonadota</taxon>
        <taxon>Acidithiobacillia</taxon>
        <taxon>Acidithiobacillales</taxon>
        <taxon>Acidithiobacillaceae</taxon>
        <taxon>Acidithiobacillus</taxon>
    </lineage>
</organism>
<sequence>MVQPRLTFVSLFDDTEDVWQDEDFRLVQDLSTVARWSRPDEFETDLRAA</sequence>
<gene>
    <name evidence="1" type="ORF">Acaty_c1888</name>
</gene>
<dbReference type="AlphaFoldDB" id="A0A060A0V3"/>
<protein>
    <submittedName>
        <fullName evidence="1">Uncharacterized protein</fullName>
    </submittedName>
</protein>
<name>A0A060A0V3_ACICK</name>
<evidence type="ECO:0000313" key="1">
    <source>
        <dbReference type="EMBL" id="AIA55747.1"/>
    </source>
</evidence>
<proteinExistence type="predicted"/>
<dbReference type="Proteomes" id="UP000005522">
    <property type="component" value="Chromosome"/>
</dbReference>
<dbReference type="KEGG" id="acz:Acaty_c1888"/>
<reference evidence="1 2" key="1">
    <citation type="journal article" date="2009" name="J. Bacteriol.">
        <title>Draft genome sequence of the extremely acidophilic bacterium Acidithiobacillus caldus ATCC 51756 reveals metabolic versatility in the genus Acidithiobacillus.</title>
        <authorList>
            <person name="Valdes J."/>
            <person name="Quatrini R."/>
            <person name="Hallberg K."/>
            <person name="Dopson M."/>
            <person name="Valenzuela P.D."/>
            <person name="Holmes D.S."/>
        </authorList>
    </citation>
    <scope>NUCLEOTIDE SEQUENCE [LARGE SCALE GENOMIC DNA]</scope>
    <source>
        <strain evidence="2">ATCC 51756 / DSM 8584 / KU</strain>
    </source>
</reference>
<dbReference type="HOGENOM" id="CLU_3131172_0_0_6"/>
<dbReference type="EMBL" id="CP005986">
    <property type="protein sequence ID" value="AIA55747.1"/>
    <property type="molecule type" value="Genomic_DNA"/>
</dbReference>
<evidence type="ECO:0000313" key="2">
    <source>
        <dbReference type="Proteomes" id="UP000005522"/>
    </source>
</evidence>
<accession>A0A060A0V3</accession>